<comment type="caution">
    <text evidence="1">The sequence shown here is derived from an EMBL/GenBank/DDBJ whole genome shotgun (WGS) entry which is preliminary data.</text>
</comment>
<evidence type="ECO:0000313" key="1">
    <source>
        <dbReference type="EMBL" id="KAK1148968.1"/>
    </source>
</evidence>
<gene>
    <name evidence="1" type="ORF">N8T08_007643</name>
</gene>
<organism evidence="1 2">
    <name type="scientific">Aspergillus melleus</name>
    <dbReference type="NCBI Taxonomy" id="138277"/>
    <lineage>
        <taxon>Eukaryota</taxon>
        <taxon>Fungi</taxon>
        <taxon>Dikarya</taxon>
        <taxon>Ascomycota</taxon>
        <taxon>Pezizomycotina</taxon>
        <taxon>Eurotiomycetes</taxon>
        <taxon>Eurotiomycetidae</taxon>
        <taxon>Eurotiales</taxon>
        <taxon>Aspergillaceae</taxon>
        <taxon>Aspergillus</taxon>
        <taxon>Aspergillus subgen. Circumdati</taxon>
    </lineage>
</organism>
<evidence type="ECO:0000313" key="2">
    <source>
        <dbReference type="Proteomes" id="UP001177260"/>
    </source>
</evidence>
<dbReference type="Proteomes" id="UP001177260">
    <property type="component" value="Unassembled WGS sequence"/>
</dbReference>
<proteinExistence type="predicted"/>
<dbReference type="EMBL" id="JAOPJF010000005">
    <property type="protein sequence ID" value="KAK1148968.1"/>
    <property type="molecule type" value="Genomic_DNA"/>
</dbReference>
<accession>A0ACC3BDZ9</accession>
<keyword evidence="2" id="KW-1185">Reference proteome</keyword>
<sequence length="431" mass="47103">MVLELHVWGPAFSLPSIDAQCLATIAYLSQTVPREAWVLVASSDPTVSPTCELPALKNGTTWVSKFRNIVDYLRQYSNGDWDLDGDLSGLEKADNIAFSSFVESRGQSLIDLSLYVTSQNYYSHTSPAYGSILQWPNQWILPPKLHAAAKTRTDHLGLSSLDLDAIEEQRKRDHSAAVAAGQIPPNFIQRPRDTVTGLLGKTAQQNQFKLEALTAEFFDALEEILGAKSYLLANEAATSLDCLALGYLSLALVPDLTHTWLRDAMVAKAPRLTAYTERLRRRCYGLGAPAPSHEGSTEQPESGSNVLPWQASERPQLTTVGATLWNALADATPIWRDMRASTRLREAAESSDSGLSDTESKALSQVAIGQRKDLLVSVAAVVGGFAALAAYMVHQGIFTFAPEEEEEEGLGEEYEMPDAFQAEDLLSSLQI</sequence>
<protein>
    <submittedName>
        <fullName evidence="1">Uncharacterized protein</fullName>
    </submittedName>
</protein>
<name>A0ACC3BDZ9_9EURO</name>
<reference evidence="1 2" key="1">
    <citation type="journal article" date="2023" name="ACS Omega">
        <title>Identification of the Neoaspergillic Acid Biosynthesis Gene Cluster by Establishing an In Vitro CRISPR-Ribonucleoprotein Genetic System in Aspergillus melleus.</title>
        <authorList>
            <person name="Yuan B."/>
            <person name="Grau M.F."/>
            <person name="Murata R.M."/>
            <person name="Torok T."/>
            <person name="Venkateswaran K."/>
            <person name="Stajich J.E."/>
            <person name="Wang C.C.C."/>
        </authorList>
    </citation>
    <scope>NUCLEOTIDE SEQUENCE [LARGE SCALE GENOMIC DNA]</scope>
    <source>
        <strain evidence="1 2">IMV 1140</strain>
    </source>
</reference>